<dbReference type="InterPro" id="IPR044839">
    <property type="entry name" value="NDR1-like"/>
</dbReference>
<feature type="transmembrane region" description="Helical" evidence="3">
    <location>
        <begin position="12"/>
        <end position="41"/>
    </location>
</feature>
<accession>A0A7I8L2D9</accession>
<dbReference type="PANTHER" id="PTHR31234:SF66">
    <property type="entry name" value="LATE EMBRYOGENESIS ABUNDANT PROTEIN"/>
    <property type="match status" value="1"/>
</dbReference>
<evidence type="ECO:0000313" key="5">
    <source>
        <dbReference type="Proteomes" id="UP000663760"/>
    </source>
</evidence>
<organism evidence="4 5">
    <name type="scientific">Spirodela intermedia</name>
    <name type="common">Intermediate duckweed</name>
    <dbReference type="NCBI Taxonomy" id="51605"/>
    <lineage>
        <taxon>Eukaryota</taxon>
        <taxon>Viridiplantae</taxon>
        <taxon>Streptophyta</taxon>
        <taxon>Embryophyta</taxon>
        <taxon>Tracheophyta</taxon>
        <taxon>Spermatophyta</taxon>
        <taxon>Magnoliopsida</taxon>
        <taxon>Liliopsida</taxon>
        <taxon>Araceae</taxon>
        <taxon>Lemnoideae</taxon>
        <taxon>Spirodela</taxon>
    </lineage>
</organism>
<keyword evidence="3" id="KW-0812">Transmembrane</keyword>
<protein>
    <submittedName>
        <fullName evidence="4">Uncharacterized protein</fullName>
    </submittedName>
</protein>
<evidence type="ECO:0000256" key="1">
    <source>
        <dbReference type="ARBA" id="ARBA00004370"/>
    </source>
</evidence>
<keyword evidence="5" id="KW-1185">Reference proteome</keyword>
<evidence type="ECO:0000256" key="2">
    <source>
        <dbReference type="ARBA" id="ARBA00023136"/>
    </source>
</evidence>
<dbReference type="OrthoDB" id="1875580at2759"/>
<proteinExistence type="predicted"/>
<gene>
    <name evidence="4" type="ORF">SI8410_10014590</name>
</gene>
<evidence type="ECO:0000256" key="3">
    <source>
        <dbReference type="SAM" id="Phobius"/>
    </source>
</evidence>
<dbReference type="Proteomes" id="UP000663760">
    <property type="component" value="Chromosome 10"/>
</dbReference>
<dbReference type="AlphaFoldDB" id="A0A7I8L2D9"/>
<dbReference type="GO" id="GO:0098542">
    <property type="term" value="P:defense response to other organism"/>
    <property type="evidence" value="ECO:0007669"/>
    <property type="project" value="InterPro"/>
</dbReference>
<reference evidence="4" key="1">
    <citation type="submission" date="2020-02" db="EMBL/GenBank/DDBJ databases">
        <authorList>
            <person name="Scholz U."/>
            <person name="Mascher M."/>
            <person name="Fiebig A."/>
        </authorList>
    </citation>
    <scope>NUCLEOTIDE SEQUENCE</scope>
</reference>
<dbReference type="PANTHER" id="PTHR31234">
    <property type="entry name" value="LATE EMBRYOGENESIS ABUNDANT (LEA) HYDROXYPROLINE-RICH GLYCOPROTEIN FAMILY"/>
    <property type="match status" value="1"/>
</dbReference>
<dbReference type="EMBL" id="LR746273">
    <property type="protein sequence ID" value="CAA7403912.1"/>
    <property type="molecule type" value="Genomic_DNA"/>
</dbReference>
<comment type="subcellular location">
    <subcellularLocation>
        <location evidence="1">Membrane</location>
    </subcellularLocation>
</comment>
<keyword evidence="2 3" id="KW-0472">Membrane</keyword>
<dbReference type="GO" id="GO:0005886">
    <property type="term" value="C:plasma membrane"/>
    <property type="evidence" value="ECO:0007669"/>
    <property type="project" value="TreeGrafter"/>
</dbReference>
<keyword evidence="3" id="KW-1133">Transmembrane helix</keyword>
<sequence length="197" mass="21706">MATRHPRAAKSLVWFAAFVCTILAVTVIIAGVVVLSVYFAYRPKIPFLRVGDAHLDRLGYDQSGLLDLAMSLTVEAVNDNGRAHATFSGVELQLRFGRTPLAALLAEDFDVPKNSTQRLRYAVESSAAPLDEAGRERMDESLKSGRVEFALAGKARTRWRVALISVKFWTHLDCTLPFLYPAGDSADDLLHCTSKSH</sequence>
<evidence type="ECO:0000313" key="4">
    <source>
        <dbReference type="EMBL" id="CAA7403912.1"/>
    </source>
</evidence>
<name>A0A7I8L2D9_SPIIN</name>